<feature type="chain" id="PRO_5011627951" evidence="1">
    <location>
        <begin position="41"/>
        <end position="195"/>
    </location>
</feature>
<accession>A0A1H4XEG0</accession>
<name>A0A1H4XEG0_9ACTN</name>
<evidence type="ECO:0000256" key="1">
    <source>
        <dbReference type="SAM" id="SignalP"/>
    </source>
</evidence>
<organism evidence="2 3">
    <name type="scientific">Nocardioides exalbidus</name>
    <dbReference type="NCBI Taxonomy" id="402596"/>
    <lineage>
        <taxon>Bacteria</taxon>
        <taxon>Bacillati</taxon>
        <taxon>Actinomycetota</taxon>
        <taxon>Actinomycetes</taxon>
        <taxon>Propionibacteriales</taxon>
        <taxon>Nocardioidaceae</taxon>
        <taxon>Nocardioides</taxon>
    </lineage>
</organism>
<keyword evidence="1" id="KW-0732">Signal</keyword>
<sequence length="195" mass="20542">MGGAVGVQGATLDPMRSRTALTVGATIALAALVAAPAAHAEVYSIDDPADASASLTDITGLEADYGNAKLLVKVRFAELMRSSAAGVSVFIDTDPDAKGAEYVLSSGLGDGTDYVLTEAKGWHAIDERVSCDYHARPKWGNDVFRAVISRECFDDATSVRVSVKMGDRADGSHPVVDWAPKRHRWSLPIVSGLPA</sequence>
<evidence type="ECO:0000313" key="3">
    <source>
        <dbReference type="Proteomes" id="UP000198742"/>
    </source>
</evidence>
<dbReference type="EMBL" id="FNRT01000002">
    <property type="protein sequence ID" value="SED04006.1"/>
    <property type="molecule type" value="Genomic_DNA"/>
</dbReference>
<keyword evidence="3" id="KW-1185">Reference proteome</keyword>
<dbReference type="AlphaFoldDB" id="A0A1H4XEG0"/>
<dbReference type="Proteomes" id="UP000198742">
    <property type="component" value="Unassembled WGS sequence"/>
</dbReference>
<feature type="signal peptide" evidence="1">
    <location>
        <begin position="1"/>
        <end position="40"/>
    </location>
</feature>
<evidence type="ECO:0000313" key="2">
    <source>
        <dbReference type="EMBL" id="SED04006.1"/>
    </source>
</evidence>
<reference evidence="3" key="1">
    <citation type="submission" date="2016-10" db="EMBL/GenBank/DDBJ databases">
        <authorList>
            <person name="Varghese N."/>
            <person name="Submissions S."/>
        </authorList>
    </citation>
    <scope>NUCLEOTIDE SEQUENCE [LARGE SCALE GENOMIC DNA]</scope>
    <source>
        <strain evidence="3">DSM 22017</strain>
    </source>
</reference>
<gene>
    <name evidence="2" type="ORF">SAMN04489844_3537</name>
</gene>
<protein>
    <submittedName>
        <fullName evidence="2">Uncharacterized protein</fullName>
    </submittedName>
</protein>
<proteinExistence type="predicted"/>